<dbReference type="AlphaFoldDB" id="A0A2T4U1Z9"/>
<proteinExistence type="predicted"/>
<dbReference type="RefSeq" id="WP_107586326.1">
    <property type="nucleotide sequence ID" value="NZ_PZJJ01000052.1"/>
</dbReference>
<accession>A0A2T4U1Z9</accession>
<dbReference type="InterPro" id="IPR025623">
    <property type="entry name" value="YusW"/>
</dbReference>
<dbReference type="PROSITE" id="PS51257">
    <property type="entry name" value="PROKAR_LIPOPROTEIN"/>
    <property type="match status" value="1"/>
</dbReference>
<feature type="region of interest" description="Disordered" evidence="1">
    <location>
        <begin position="161"/>
        <end position="187"/>
    </location>
</feature>
<reference evidence="2 3" key="1">
    <citation type="submission" date="2018-03" db="EMBL/GenBank/DDBJ databases">
        <title>Alkalicoccus saliphilus sp. nov., isolated from a mineral pool.</title>
        <authorList>
            <person name="Zhao B."/>
        </authorList>
    </citation>
    <scope>NUCLEOTIDE SEQUENCE [LARGE SCALE GENOMIC DNA]</scope>
    <source>
        <strain evidence="2 3">6AG</strain>
    </source>
</reference>
<dbReference type="Proteomes" id="UP000240509">
    <property type="component" value="Unassembled WGS sequence"/>
</dbReference>
<evidence type="ECO:0000313" key="3">
    <source>
        <dbReference type="Proteomes" id="UP000240509"/>
    </source>
</evidence>
<dbReference type="Pfam" id="PF14039">
    <property type="entry name" value="YusW"/>
    <property type="match status" value="1"/>
</dbReference>
<keyword evidence="3" id="KW-1185">Reference proteome</keyword>
<dbReference type="OrthoDB" id="2972838at2"/>
<gene>
    <name evidence="2" type="ORF">C6Y45_16510</name>
</gene>
<name>A0A2T4U1Z9_9BACI</name>
<comment type="caution">
    <text evidence="2">The sequence shown here is derived from an EMBL/GenBank/DDBJ whole genome shotgun (WGS) entry which is preliminary data.</text>
</comment>
<sequence>MKKSAVPAAALLILTACGNNNENSTEEVREEPDVNMAENNVEYEEKADQDAESVFNQDIEYFNLDVVLMDESEWVFTYNPGEEGEMPDASVTGTDLELEDEEAVEEMENYLRTFYIDAASSQEEITYGIMETFDFNQDDVAFYRLSIDFPVQENVTDWVWEHGDDGGEESQEDGIDTNNLDDDLSGD</sequence>
<evidence type="ECO:0008006" key="4">
    <source>
        <dbReference type="Google" id="ProtNLM"/>
    </source>
</evidence>
<feature type="compositionally biased region" description="Acidic residues" evidence="1">
    <location>
        <begin position="166"/>
        <end position="187"/>
    </location>
</feature>
<evidence type="ECO:0000256" key="1">
    <source>
        <dbReference type="SAM" id="MobiDB-lite"/>
    </source>
</evidence>
<dbReference type="EMBL" id="PZJJ01000052">
    <property type="protein sequence ID" value="PTL37429.1"/>
    <property type="molecule type" value="Genomic_DNA"/>
</dbReference>
<protein>
    <recommendedName>
        <fullName evidence="4">YusW-like protein</fullName>
    </recommendedName>
</protein>
<evidence type="ECO:0000313" key="2">
    <source>
        <dbReference type="EMBL" id="PTL37429.1"/>
    </source>
</evidence>
<organism evidence="2 3">
    <name type="scientific">Alkalicoccus saliphilus</name>
    <dbReference type="NCBI Taxonomy" id="200989"/>
    <lineage>
        <taxon>Bacteria</taxon>
        <taxon>Bacillati</taxon>
        <taxon>Bacillota</taxon>
        <taxon>Bacilli</taxon>
        <taxon>Bacillales</taxon>
        <taxon>Bacillaceae</taxon>
        <taxon>Alkalicoccus</taxon>
    </lineage>
</organism>